<keyword evidence="1" id="KW-0328">Glycosyltransferase</keyword>
<dbReference type="SUPFAM" id="SSF53756">
    <property type="entry name" value="UDP-Glycosyltransferase/glycogen phosphorylase"/>
    <property type="match status" value="1"/>
</dbReference>
<dbReference type="Pfam" id="PF13439">
    <property type="entry name" value="Glyco_transf_4"/>
    <property type="match status" value="1"/>
</dbReference>
<name>A0ABS4VQY9_9PSEU</name>
<gene>
    <name evidence="4" type="ORF">JOF36_002040</name>
</gene>
<comment type="caution">
    <text evidence="4">The sequence shown here is derived from an EMBL/GenBank/DDBJ whole genome shotgun (WGS) entry which is preliminary data.</text>
</comment>
<dbReference type="Gene3D" id="3.40.50.2000">
    <property type="entry name" value="Glycogen Phosphorylase B"/>
    <property type="match status" value="2"/>
</dbReference>
<protein>
    <submittedName>
        <fullName evidence="4">Glycosyltransferase involved in cell wall biosynthesis</fullName>
    </submittedName>
</protein>
<dbReference type="PANTHER" id="PTHR12526:SF510">
    <property type="entry name" value="D-INOSITOL 3-PHOSPHATE GLYCOSYLTRANSFERASE"/>
    <property type="match status" value="1"/>
</dbReference>
<dbReference type="PANTHER" id="PTHR12526">
    <property type="entry name" value="GLYCOSYLTRANSFERASE"/>
    <property type="match status" value="1"/>
</dbReference>
<proteinExistence type="predicted"/>
<dbReference type="RefSeq" id="WP_210026384.1">
    <property type="nucleotide sequence ID" value="NZ_JAGINU010000001.1"/>
</dbReference>
<dbReference type="CDD" id="cd03801">
    <property type="entry name" value="GT4_PimA-like"/>
    <property type="match status" value="1"/>
</dbReference>
<dbReference type="EMBL" id="JAGINU010000001">
    <property type="protein sequence ID" value="MBP2366344.1"/>
    <property type="molecule type" value="Genomic_DNA"/>
</dbReference>
<reference evidence="4 5" key="1">
    <citation type="submission" date="2021-03" db="EMBL/GenBank/DDBJ databases">
        <title>Sequencing the genomes of 1000 actinobacteria strains.</title>
        <authorList>
            <person name="Klenk H.-P."/>
        </authorList>
    </citation>
    <scope>NUCLEOTIDE SEQUENCE [LARGE SCALE GENOMIC DNA]</scope>
    <source>
        <strain evidence="4 5">DSM 45256</strain>
    </source>
</reference>
<evidence type="ECO:0000313" key="5">
    <source>
        <dbReference type="Proteomes" id="UP001519295"/>
    </source>
</evidence>
<organism evidence="4 5">
    <name type="scientific">Pseudonocardia parietis</name>
    <dbReference type="NCBI Taxonomy" id="570936"/>
    <lineage>
        <taxon>Bacteria</taxon>
        <taxon>Bacillati</taxon>
        <taxon>Actinomycetota</taxon>
        <taxon>Actinomycetes</taxon>
        <taxon>Pseudonocardiales</taxon>
        <taxon>Pseudonocardiaceae</taxon>
        <taxon>Pseudonocardia</taxon>
    </lineage>
</organism>
<evidence type="ECO:0000259" key="3">
    <source>
        <dbReference type="Pfam" id="PF13439"/>
    </source>
</evidence>
<evidence type="ECO:0000256" key="2">
    <source>
        <dbReference type="ARBA" id="ARBA00022679"/>
    </source>
</evidence>
<dbReference type="InterPro" id="IPR028098">
    <property type="entry name" value="Glyco_trans_4-like_N"/>
</dbReference>
<dbReference type="Proteomes" id="UP001519295">
    <property type="component" value="Unassembled WGS sequence"/>
</dbReference>
<sequence length="426" mass="45680">MSFRSLFTTRSRAAAGAGTDRPDGSADVVLVEFSPSGGLFQFAYQLGDALAEHGDRVVLLTGPSPEFRSRRPGFEIRPVLPTWHPTEDAETDRIRRLGRRAVRAGRLATAWLVVARELRRRQPDLVLWSYWRFVLDAAAVVLIRRLLPASRLGIVAHEPLPKSDYRDTSTPKSGPVLTRAFDAAWRGMDVVYVLGESTGAIVRAHWRPRGPVVVIPHGDEDLLLAGAAVRPAEETGPCALFFGTWTTYKGIDVLLDAFALVRERVPQATLVVAGAVGGDVDADALRTRAAGIGRVRLVPGYLPAAEVPALFDEARLVVLPYVRATQSGVAHLAYSCSRPVVATDVGDVGRTVLDGRTGRVVPPGDPAGLADAMVELLSDPGLAGRFGAAGRRRADDEHSWVTVADRVREGAGFVGGAGDRGHTTSS</sequence>
<feature type="domain" description="Glycosyltransferase subfamily 4-like N-terminal" evidence="3">
    <location>
        <begin position="37"/>
        <end position="218"/>
    </location>
</feature>
<evidence type="ECO:0000256" key="1">
    <source>
        <dbReference type="ARBA" id="ARBA00022676"/>
    </source>
</evidence>
<accession>A0ABS4VQY9</accession>
<evidence type="ECO:0000313" key="4">
    <source>
        <dbReference type="EMBL" id="MBP2366344.1"/>
    </source>
</evidence>
<dbReference type="Pfam" id="PF13692">
    <property type="entry name" value="Glyco_trans_1_4"/>
    <property type="match status" value="1"/>
</dbReference>
<keyword evidence="5" id="KW-1185">Reference proteome</keyword>
<keyword evidence="2" id="KW-0808">Transferase</keyword>